<dbReference type="Proteomes" id="UP001273166">
    <property type="component" value="Unassembled WGS sequence"/>
</dbReference>
<feature type="compositionally biased region" description="Basic and acidic residues" evidence="1">
    <location>
        <begin position="593"/>
        <end position="606"/>
    </location>
</feature>
<reference evidence="2" key="2">
    <citation type="submission" date="2023-06" db="EMBL/GenBank/DDBJ databases">
        <authorList>
            <consortium name="Lawrence Berkeley National Laboratory"/>
            <person name="Mondo S.J."/>
            <person name="Hensen N."/>
            <person name="Bonometti L."/>
            <person name="Westerberg I."/>
            <person name="Brannstrom I.O."/>
            <person name="Guillou S."/>
            <person name="Cros-Aarteil S."/>
            <person name="Calhoun S."/>
            <person name="Haridas S."/>
            <person name="Kuo A."/>
            <person name="Pangilinan J."/>
            <person name="Riley R."/>
            <person name="Labutti K."/>
            <person name="Andreopoulos B."/>
            <person name="Lipzen A."/>
            <person name="Chen C."/>
            <person name="Yanf M."/>
            <person name="Daum C."/>
            <person name="Ng V."/>
            <person name="Clum A."/>
            <person name="Steindorff A."/>
            <person name="Ohm R."/>
            <person name="Martin F."/>
            <person name="Silar P."/>
            <person name="Natvig D."/>
            <person name="Lalanne C."/>
            <person name="Gautier V."/>
            <person name="Ament-Velasquez S.L."/>
            <person name="Kruys A."/>
            <person name="Hutchinson M.I."/>
            <person name="Powell A.J."/>
            <person name="Barry K."/>
            <person name="Miller A.N."/>
            <person name="Grigoriev I.V."/>
            <person name="Debuchy R."/>
            <person name="Gladieux P."/>
            <person name="Thoren M.H."/>
            <person name="Johannesson H."/>
        </authorList>
    </citation>
    <scope>NUCLEOTIDE SEQUENCE</scope>
    <source>
        <strain evidence="2">CBS 333.67</strain>
    </source>
</reference>
<comment type="caution">
    <text evidence="2">The sequence shown here is derived from an EMBL/GenBank/DDBJ whole genome shotgun (WGS) entry which is preliminary data.</text>
</comment>
<evidence type="ECO:0008006" key="4">
    <source>
        <dbReference type="Google" id="ProtNLM"/>
    </source>
</evidence>
<sequence length="647" mass="69809">MATTAQARPCVELTIHDDHCDVLGPLPLSNIQNRRSSTVDSLTRQFGIFQIHSKDKENGVARAPVTSLGTKDAACDGSHRLSVASTSTASPDSEVVFEHNNPLAVASRDLPSTEEQLSKHQEGQFEWLLSIPVKTSAIGCRARGDSHGDAEQRPGEKTLYFGCNLVHRRSASGGSFKENGKSTDVYTLLATRIGSKERAATDMTAEVEQVESAAAETVAAEHSEVRLDVPRDGTAGSSGGEPSKPVSRIEDSVEALDKLEEEIEALTEVAQLERMLSPDSANPVKQTATGAKPTPMKRATSVKAGASSGRGKTVERSSSVLKATSTPSANGGEKSAAGSSTARKVPRPASLLPPKPPAKSSKPPTVPTFELPGEAVARRLKEQREQRRSQPISPEQAAALAAAYSPSKPHVKSSKPPTRPTFELPGDAISRKKREEHEAKLRAQEEEERKRRQFKARPIRASLAPSSVPRETLASQLRQKQRRTEASSDSNSTTITPATKKRQSVAGPATTTATTTTLPIRGRGLATDHDHPAGQHGLSSRATSTSTGSIHRSGSTASGRSGQSKRSTVSAEEAAQQKQRGKEVFARDNSYTAERERERREREKAAKLARQQAAERSRMLSREWAEKQQLKKQRERERIKGQTATVA</sequence>
<name>A0AAJ0GQI1_9PEZI</name>
<evidence type="ECO:0000313" key="2">
    <source>
        <dbReference type="EMBL" id="KAK3304284.1"/>
    </source>
</evidence>
<dbReference type="GeneID" id="87888362"/>
<feature type="compositionally biased region" description="Basic and acidic residues" evidence="1">
    <location>
        <begin position="376"/>
        <end position="388"/>
    </location>
</feature>
<feature type="compositionally biased region" description="Basic and acidic residues" evidence="1">
    <location>
        <begin position="429"/>
        <end position="450"/>
    </location>
</feature>
<dbReference type="AlphaFoldDB" id="A0AAJ0GQI1"/>
<accession>A0AAJ0GQI1</accession>
<gene>
    <name evidence="2" type="ORF">B0T15DRAFT_536017</name>
</gene>
<feature type="compositionally biased region" description="Polar residues" evidence="1">
    <location>
        <begin position="316"/>
        <end position="329"/>
    </location>
</feature>
<organism evidence="2 3">
    <name type="scientific">Chaetomium strumarium</name>
    <dbReference type="NCBI Taxonomy" id="1170767"/>
    <lineage>
        <taxon>Eukaryota</taxon>
        <taxon>Fungi</taxon>
        <taxon>Dikarya</taxon>
        <taxon>Ascomycota</taxon>
        <taxon>Pezizomycotina</taxon>
        <taxon>Sordariomycetes</taxon>
        <taxon>Sordariomycetidae</taxon>
        <taxon>Sordariales</taxon>
        <taxon>Chaetomiaceae</taxon>
        <taxon>Chaetomium</taxon>
    </lineage>
</organism>
<dbReference type="RefSeq" id="XP_062720064.1">
    <property type="nucleotide sequence ID" value="XM_062869533.1"/>
</dbReference>
<feature type="compositionally biased region" description="Basic and acidic residues" evidence="1">
    <location>
        <begin position="219"/>
        <end position="231"/>
    </location>
</feature>
<feature type="compositionally biased region" description="Polar residues" evidence="1">
    <location>
        <begin position="537"/>
        <end position="570"/>
    </location>
</feature>
<feature type="compositionally biased region" description="Polar residues" evidence="1">
    <location>
        <begin position="279"/>
        <end position="289"/>
    </location>
</feature>
<keyword evidence="3" id="KW-1185">Reference proteome</keyword>
<evidence type="ECO:0000313" key="3">
    <source>
        <dbReference type="Proteomes" id="UP001273166"/>
    </source>
</evidence>
<feature type="compositionally biased region" description="Polar residues" evidence="1">
    <location>
        <begin position="487"/>
        <end position="497"/>
    </location>
</feature>
<evidence type="ECO:0000256" key="1">
    <source>
        <dbReference type="SAM" id="MobiDB-lite"/>
    </source>
</evidence>
<feature type="region of interest" description="Disordered" evidence="1">
    <location>
        <begin position="272"/>
        <end position="647"/>
    </location>
</feature>
<feature type="compositionally biased region" description="Low complexity" evidence="1">
    <location>
        <begin position="397"/>
        <end position="408"/>
    </location>
</feature>
<protein>
    <recommendedName>
        <fullName evidence="4">Carboxylesterase family protein</fullName>
    </recommendedName>
</protein>
<reference evidence="2" key="1">
    <citation type="journal article" date="2023" name="Mol. Phylogenet. Evol.">
        <title>Genome-scale phylogeny and comparative genomics of the fungal order Sordariales.</title>
        <authorList>
            <person name="Hensen N."/>
            <person name="Bonometti L."/>
            <person name="Westerberg I."/>
            <person name="Brannstrom I.O."/>
            <person name="Guillou S."/>
            <person name="Cros-Aarteil S."/>
            <person name="Calhoun S."/>
            <person name="Haridas S."/>
            <person name="Kuo A."/>
            <person name="Mondo S."/>
            <person name="Pangilinan J."/>
            <person name="Riley R."/>
            <person name="LaButti K."/>
            <person name="Andreopoulos B."/>
            <person name="Lipzen A."/>
            <person name="Chen C."/>
            <person name="Yan M."/>
            <person name="Daum C."/>
            <person name="Ng V."/>
            <person name="Clum A."/>
            <person name="Steindorff A."/>
            <person name="Ohm R.A."/>
            <person name="Martin F."/>
            <person name="Silar P."/>
            <person name="Natvig D.O."/>
            <person name="Lalanne C."/>
            <person name="Gautier V."/>
            <person name="Ament-Velasquez S.L."/>
            <person name="Kruys A."/>
            <person name="Hutchinson M.I."/>
            <person name="Powell A.J."/>
            <person name="Barry K."/>
            <person name="Miller A.N."/>
            <person name="Grigoriev I.V."/>
            <person name="Debuchy R."/>
            <person name="Gladieux P."/>
            <person name="Hiltunen Thoren M."/>
            <person name="Johannesson H."/>
        </authorList>
    </citation>
    <scope>NUCLEOTIDE SEQUENCE</scope>
    <source>
        <strain evidence="2">CBS 333.67</strain>
    </source>
</reference>
<dbReference type="EMBL" id="JAUDZG010000005">
    <property type="protein sequence ID" value="KAK3304284.1"/>
    <property type="molecule type" value="Genomic_DNA"/>
</dbReference>
<proteinExistence type="predicted"/>
<feature type="compositionally biased region" description="Basic and acidic residues" evidence="1">
    <location>
        <begin position="613"/>
        <end position="640"/>
    </location>
</feature>
<feature type="region of interest" description="Disordered" evidence="1">
    <location>
        <begin position="217"/>
        <end position="250"/>
    </location>
</feature>